<feature type="transmembrane region" description="Helical" evidence="2">
    <location>
        <begin position="167"/>
        <end position="189"/>
    </location>
</feature>
<feature type="transmembrane region" description="Helical" evidence="2">
    <location>
        <begin position="47"/>
        <end position="75"/>
    </location>
</feature>
<evidence type="ECO:0000313" key="4">
    <source>
        <dbReference type="Proteomes" id="UP000077248"/>
    </source>
</evidence>
<dbReference type="Proteomes" id="UP000077248">
    <property type="component" value="Unassembled WGS sequence"/>
</dbReference>
<name>A0A177DXS0_ALTAL</name>
<sequence length="450" mass="50659">MVAQDYVPALVPRAGEIISIMLQISTFGVLSVCIMRRTQFIQKWAALPLAMWLILIIYCDSALFVFATAIVVHGFGINSSPQVCEGGILLCLICYMTTKILIYYFLVEKAYVVRGSMKPRMKTKLWLFNCLFMLLPYTVFVIMNFIFRITYINDSGVCIIGMQKIAMLPLITFEVIVNVYLTALFIIPVRNLYSYKHNANPTLHRMAKRSLIGSLATLTTSVINLTILMVLKGEPGWICLMCCNADILFCVIVLHWVTSKDKQTVTTDPHSGYGNGTIGSRSGTRSDQRRNSKMTYGERTNEKKTEIITIKGISENSQNSNSINSTNASRNNSGSSSRRPSLNVFPTVMSSNPHHRPQTSPRLMPSGVTTECKSSSPTQSRLRAPSRGLYRTPTREEFGDEVELNNIRVETIHTREVEIEDDRRERTESVRSDGEEWVGHERRVVGEGVV</sequence>
<feature type="transmembrane region" description="Helical" evidence="2">
    <location>
        <begin position="17"/>
        <end position="35"/>
    </location>
</feature>
<proteinExistence type="predicted"/>
<evidence type="ECO:0000256" key="1">
    <source>
        <dbReference type="SAM" id="MobiDB-lite"/>
    </source>
</evidence>
<gene>
    <name evidence="3" type="ORF">CC77DRAFT_1057732</name>
</gene>
<dbReference type="AlphaFoldDB" id="A0A177DXS0"/>
<feature type="compositionally biased region" description="Polar residues" evidence="1">
    <location>
        <begin position="367"/>
        <end position="381"/>
    </location>
</feature>
<protein>
    <submittedName>
        <fullName evidence="3">Uncharacterized protein</fullName>
    </submittedName>
</protein>
<keyword evidence="4" id="KW-1185">Reference proteome</keyword>
<feature type="compositionally biased region" description="Low complexity" evidence="1">
    <location>
        <begin position="307"/>
        <end position="343"/>
    </location>
</feature>
<reference evidence="3 4" key="1">
    <citation type="submission" date="2016-05" db="EMBL/GenBank/DDBJ databases">
        <title>Comparative analysis of secretome profiles of manganese(II)-oxidizing ascomycete fungi.</title>
        <authorList>
            <consortium name="DOE Joint Genome Institute"/>
            <person name="Zeiner C.A."/>
            <person name="Purvine S.O."/>
            <person name="Zink E.M."/>
            <person name="Wu S."/>
            <person name="Pasa-Tolic L."/>
            <person name="Chaput D.L."/>
            <person name="Haridas S."/>
            <person name="Grigoriev I.V."/>
            <person name="Santelli C.M."/>
            <person name="Hansel C.M."/>
        </authorList>
    </citation>
    <scope>NUCLEOTIDE SEQUENCE [LARGE SCALE GENOMIC DNA]</scope>
    <source>
        <strain evidence="3 4">SRC1lrK2f</strain>
    </source>
</reference>
<dbReference type="PANTHER" id="PTHR38848:SF3">
    <property type="entry name" value="G-PROTEIN COUPLED RECEPTORS FAMILY 3 PROFILE DOMAIN-CONTAINING PROTEIN"/>
    <property type="match status" value="1"/>
</dbReference>
<organism evidence="3 4">
    <name type="scientific">Alternaria alternata</name>
    <name type="common">Alternaria rot fungus</name>
    <name type="synonym">Torula alternata</name>
    <dbReference type="NCBI Taxonomy" id="5599"/>
    <lineage>
        <taxon>Eukaryota</taxon>
        <taxon>Fungi</taxon>
        <taxon>Dikarya</taxon>
        <taxon>Ascomycota</taxon>
        <taxon>Pezizomycotina</taxon>
        <taxon>Dothideomycetes</taxon>
        <taxon>Pleosporomycetidae</taxon>
        <taxon>Pleosporales</taxon>
        <taxon>Pleosporineae</taxon>
        <taxon>Pleosporaceae</taxon>
        <taxon>Alternaria</taxon>
        <taxon>Alternaria sect. Alternaria</taxon>
        <taxon>Alternaria alternata complex</taxon>
    </lineage>
</organism>
<keyword evidence="2" id="KW-1133">Transmembrane helix</keyword>
<dbReference type="EMBL" id="KV441471">
    <property type="protein sequence ID" value="OAG24514.1"/>
    <property type="molecule type" value="Genomic_DNA"/>
</dbReference>
<dbReference type="PANTHER" id="PTHR38848">
    <property type="entry name" value="G-PROTEIN COUPLED RECEPTORS FAMILY 3 PROFILE DOMAIN-CONTAINING PROTEIN"/>
    <property type="match status" value="1"/>
</dbReference>
<feature type="transmembrane region" description="Helical" evidence="2">
    <location>
        <begin position="126"/>
        <end position="147"/>
    </location>
</feature>
<dbReference type="KEGG" id="aalt:CC77DRAFT_1057732"/>
<accession>A0A177DXS0</accession>
<dbReference type="OMA" id="GEPAWVC"/>
<dbReference type="GeneID" id="29113645"/>
<feature type="transmembrane region" description="Helical" evidence="2">
    <location>
        <begin position="237"/>
        <end position="257"/>
    </location>
</feature>
<evidence type="ECO:0000256" key="2">
    <source>
        <dbReference type="SAM" id="Phobius"/>
    </source>
</evidence>
<keyword evidence="2" id="KW-0472">Membrane</keyword>
<dbReference type="VEuPathDB" id="FungiDB:CC77DRAFT_1057732"/>
<evidence type="ECO:0000313" key="3">
    <source>
        <dbReference type="EMBL" id="OAG24514.1"/>
    </source>
</evidence>
<dbReference type="RefSeq" id="XP_018389935.1">
    <property type="nucleotide sequence ID" value="XM_018528051.1"/>
</dbReference>
<feature type="region of interest" description="Disordered" evidence="1">
    <location>
        <begin position="264"/>
        <end position="384"/>
    </location>
</feature>
<keyword evidence="2" id="KW-0812">Transmembrane</keyword>
<feature type="transmembrane region" description="Helical" evidence="2">
    <location>
        <begin position="87"/>
        <end position="106"/>
    </location>
</feature>
<feature type="transmembrane region" description="Helical" evidence="2">
    <location>
        <begin position="210"/>
        <end position="231"/>
    </location>
</feature>